<name>A0A8H2ZMS8_9HELO</name>
<reference evidence="1" key="1">
    <citation type="submission" date="2020-10" db="EMBL/GenBank/DDBJ databases">
        <authorList>
            <person name="Kusch S."/>
        </authorList>
    </citation>
    <scope>NUCLEOTIDE SEQUENCE</scope>
    <source>
        <strain evidence="1">SwB9</strain>
    </source>
</reference>
<evidence type="ECO:0000313" key="2">
    <source>
        <dbReference type="Proteomes" id="UP000624404"/>
    </source>
</evidence>
<organism evidence="1 2">
    <name type="scientific">Sclerotinia trifoliorum</name>
    <dbReference type="NCBI Taxonomy" id="28548"/>
    <lineage>
        <taxon>Eukaryota</taxon>
        <taxon>Fungi</taxon>
        <taxon>Dikarya</taxon>
        <taxon>Ascomycota</taxon>
        <taxon>Pezizomycotina</taxon>
        <taxon>Leotiomycetes</taxon>
        <taxon>Helotiales</taxon>
        <taxon>Sclerotiniaceae</taxon>
        <taxon>Sclerotinia</taxon>
    </lineage>
</organism>
<evidence type="ECO:0000313" key="1">
    <source>
        <dbReference type="EMBL" id="CAD6442181.1"/>
    </source>
</evidence>
<dbReference type="Proteomes" id="UP000624404">
    <property type="component" value="Unassembled WGS sequence"/>
</dbReference>
<accession>A0A8H2ZMS8</accession>
<proteinExistence type="predicted"/>
<comment type="caution">
    <text evidence="1">The sequence shown here is derived from an EMBL/GenBank/DDBJ whole genome shotgun (WGS) entry which is preliminary data.</text>
</comment>
<dbReference type="EMBL" id="CAJHIA010000007">
    <property type="protein sequence ID" value="CAD6442181.1"/>
    <property type="molecule type" value="Genomic_DNA"/>
</dbReference>
<sequence length="458" mass="53972">MQTIAYLKLIQHASKNDYNHQKANAAYEEIRKWFVFYCPQCPINEIPSYWELYSLVDEIRKLRPALRDEMFDSCVTPQKMWVQIDTETSGVSALEHNPTYLDTFFLQLRSGDIPMPNTIDQFWYNASIASERDKQRLLGWFWKYCPQCEPEDEPPLRLLIFHIHKAKSLLGAKAKPEVEMEDSIPIFQRFSMFIKQGRIPLSTLPFWYYPRPIKAKDLTWQQAAELLVWCQKYTPNLSLTETPLCPKDLGEVIASGIEHVISALERIKQRLTTALEESTEIPIISDNKNNQEKSEDNTTYIKAKSTPKDWHHEWTEKIPFIDLKNIQIEKGFYSTGDKYPKTIFNLRLTTRKSHTKKRKPKSLATYTTEDTCHSKACTWADVDEVWKRIQSEQSSYYDGIEHPKFCFDDTEVKKVNTEWNEISWYGVVDYPSFDMRFRNVEEVLDFERGMVVIDEFAW</sequence>
<dbReference type="AlphaFoldDB" id="A0A8H2ZMS8"/>
<dbReference type="OrthoDB" id="3500023at2759"/>
<keyword evidence="2" id="KW-1185">Reference proteome</keyword>
<gene>
    <name evidence="1" type="ORF">SCLTRI_LOCUS1972</name>
</gene>
<protein>
    <submittedName>
        <fullName evidence="1">Dd915b83-ad26-4670-b008-3b8dcbde697b</fullName>
    </submittedName>
</protein>